<feature type="binding site" evidence="4">
    <location>
        <position position="191"/>
    </location>
    <ligand>
        <name>substrate</name>
    </ligand>
</feature>
<dbReference type="Proteomes" id="UP001302120">
    <property type="component" value="Unassembled WGS sequence"/>
</dbReference>
<evidence type="ECO:0000313" key="8">
    <source>
        <dbReference type="EMBL" id="MEA5583392.1"/>
    </source>
</evidence>
<evidence type="ECO:0000256" key="2">
    <source>
        <dbReference type="ARBA" id="ARBA00022563"/>
    </source>
</evidence>
<dbReference type="PIRSF" id="PIRSF001109">
    <property type="entry name" value="Ad_hcy_hydrolase"/>
    <property type="match status" value="1"/>
</dbReference>
<feature type="binding site" evidence="4">
    <location>
        <position position="279"/>
    </location>
    <ligand>
        <name>NAD(+)</name>
        <dbReference type="ChEBI" id="CHEBI:57540"/>
    </ligand>
</feature>
<evidence type="ECO:0000256" key="6">
    <source>
        <dbReference type="RuleBase" id="RU004166"/>
    </source>
</evidence>
<dbReference type="PROSITE" id="PS00739">
    <property type="entry name" value="ADOHCYASE_2"/>
    <property type="match status" value="1"/>
</dbReference>
<accession>A0ABU5UIJ9</accession>
<evidence type="ECO:0000256" key="5">
    <source>
        <dbReference type="RuleBase" id="RU000548"/>
    </source>
</evidence>
<reference evidence="8 9" key="1">
    <citation type="submission" date="2023-12" db="EMBL/GenBank/DDBJ databases">
        <title>Baltic Sea Cyanobacteria.</title>
        <authorList>
            <person name="Delbaje E."/>
            <person name="Fewer D.P."/>
            <person name="Shishido T.K."/>
        </authorList>
    </citation>
    <scope>NUCLEOTIDE SEQUENCE [LARGE SCALE GENOMIC DNA]</scope>
    <source>
        <strain evidence="8 9">UHCC-0300</strain>
    </source>
</reference>
<organism evidence="8 9">
    <name type="scientific">Nodularia harveyana UHCC-0300</name>
    <dbReference type="NCBI Taxonomy" id="2974287"/>
    <lineage>
        <taxon>Bacteria</taxon>
        <taxon>Bacillati</taxon>
        <taxon>Cyanobacteriota</taxon>
        <taxon>Cyanophyceae</taxon>
        <taxon>Nostocales</taxon>
        <taxon>Nodulariaceae</taxon>
        <taxon>Nodularia</taxon>
    </lineage>
</organism>
<comment type="caution">
    <text evidence="8">The sequence shown here is derived from an EMBL/GenBank/DDBJ whole genome shotgun (WGS) entry which is preliminary data.</text>
</comment>
<evidence type="ECO:0000256" key="4">
    <source>
        <dbReference type="HAMAP-Rule" id="MF_00563"/>
    </source>
</evidence>
<dbReference type="EC" id="3.13.2.1" evidence="4"/>
<dbReference type="PANTHER" id="PTHR23420">
    <property type="entry name" value="ADENOSYLHOMOCYSTEINASE"/>
    <property type="match status" value="1"/>
</dbReference>
<name>A0ABU5UIJ9_9CYAN</name>
<dbReference type="NCBIfam" id="NF004005">
    <property type="entry name" value="PRK05476.2-3"/>
    <property type="match status" value="1"/>
</dbReference>
<feature type="binding site" evidence="4">
    <location>
        <begin position="221"/>
        <end position="226"/>
    </location>
    <ligand>
        <name>NAD(+)</name>
        <dbReference type="ChEBI" id="CHEBI:57540"/>
    </ligand>
</feature>
<feature type="binding site" evidence="4">
    <location>
        <position position="60"/>
    </location>
    <ligand>
        <name>substrate</name>
    </ligand>
</feature>
<dbReference type="Gene3D" id="3.40.50.720">
    <property type="entry name" value="NAD(P)-binding Rossmann-like Domain"/>
    <property type="match status" value="1"/>
</dbReference>
<feature type="binding site" evidence="4">
    <location>
        <position position="347"/>
    </location>
    <ligand>
        <name>NAD(+)</name>
        <dbReference type="ChEBI" id="CHEBI:57540"/>
    </ligand>
</feature>
<keyword evidence="3 4" id="KW-0520">NAD</keyword>
<dbReference type="HAMAP" id="MF_00563">
    <property type="entry name" value="AdoHcyase"/>
    <property type="match status" value="1"/>
</dbReference>
<dbReference type="Gene3D" id="3.40.50.1480">
    <property type="entry name" value="Adenosylhomocysteinase-like"/>
    <property type="match status" value="1"/>
</dbReference>
<feature type="binding site" evidence="4">
    <location>
        <position position="157"/>
    </location>
    <ligand>
        <name>substrate</name>
    </ligand>
</feature>
<evidence type="ECO:0000259" key="7">
    <source>
        <dbReference type="SMART" id="SM00997"/>
    </source>
</evidence>
<dbReference type="PROSITE" id="PS00738">
    <property type="entry name" value="ADOHCYASE_1"/>
    <property type="match status" value="1"/>
</dbReference>
<gene>
    <name evidence="4 8" type="primary">ahcY</name>
    <name evidence="8" type="ORF">VB620_18850</name>
</gene>
<feature type="domain" description="S-adenosyl-L-homocysteine hydrolase NAD binding" evidence="7">
    <location>
        <begin position="192"/>
        <end position="353"/>
    </location>
</feature>
<comment type="catalytic activity">
    <reaction evidence="4 5">
        <text>S-adenosyl-L-homocysteine + H2O = L-homocysteine + adenosine</text>
        <dbReference type="Rhea" id="RHEA:21708"/>
        <dbReference type="ChEBI" id="CHEBI:15377"/>
        <dbReference type="ChEBI" id="CHEBI:16335"/>
        <dbReference type="ChEBI" id="CHEBI:57856"/>
        <dbReference type="ChEBI" id="CHEBI:58199"/>
        <dbReference type="EC" id="3.13.2.1"/>
    </reaction>
</comment>
<feature type="binding site" evidence="4">
    <location>
        <begin position="300"/>
        <end position="302"/>
    </location>
    <ligand>
        <name>NAD(+)</name>
        <dbReference type="ChEBI" id="CHEBI:57540"/>
    </ligand>
</feature>
<feature type="binding site" evidence="4">
    <location>
        <position position="187"/>
    </location>
    <ligand>
        <name>substrate</name>
    </ligand>
</feature>
<dbReference type="InterPro" id="IPR000043">
    <property type="entry name" value="Adenosylhomocysteinase-like"/>
</dbReference>
<comment type="similarity">
    <text evidence="1 4 6">Belongs to the adenosylhomocysteinase family.</text>
</comment>
<dbReference type="InterPro" id="IPR042172">
    <property type="entry name" value="Adenosylhomocyst_ase-like_sf"/>
</dbReference>
<dbReference type="NCBIfam" id="TIGR00936">
    <property type="entry name" value="ahcY"/>
    <property type="match status" value="1"/>
</dbReference>
<dbReference type="SUPFAM" id="SSF52283">
    <property type="entry name" value="Formate/glycerate dehydrogenase catalytic domain-like"/>
    <property type="match status" value="1"/>
</dbReference>
<evidence type="ECO:0000256" key="1">
    <source>
        <dbReference type="ARBA" id="ARBA00007122"/>
    </source>
</evidence>
<dbReference type="InterPro" id="IPR015878">
    <property type="entry name" value="Ado_hCys_hydrolase_NAD-bd"/>
</dbReference>
<keyword evidence="4" id="KW-0963">Cytoplasm</keyword>
<keyword evidence="4 5" id="KW-0378">Hydrolase</keyword>
<proteinExistence type="inferred from homology"/>
<feature type="binding site" evidence="4">
    <location>
        <position position="192"/>
    </location>
    <ligand>
        <name>NAD(+)</name>
        <dbReference type="ChEBI" id="CHEBI:57540"/>
    </ligand>
</feature>
<evidence type="ECO:0000256" key="3">
    <source>
        <dbReference type="ARBA" id="ARBA00023027"/>
    </source>
</evidence>
<feature type="binding site" evidence="4">
    <location>
        <begin position="158"/>
        <end position="160"/>
    </location>
    <ligand>
        <name>NAD(+)</name>
        <dbReference type="ChEBI" id="CHEBI:57540"/>
    </ligand>
</feature>
<dbReference type="SMART" id="SM00996">
    <property type="entry name" value="AdoHcyase"/>
    <property type="match status" value="1"/>
</dbReference>
<keyword evidence="2 4" id="KW-0554">One-carbon metabolism</keyword>
<feature type="binding site" evidence="4">
    <location>
        <position position="244"/>
    </location>
    <ligand>
        <name>NAD(+)</name>
        <dbReference type="ChEBI" id="CHEBI:57540"/>
    </ligand>
</feature>
<dbReference type="InterPro" id="IPR020082">
    <property type="entry name" value="S-Ado-L-homoCys_hydrolase_CS"/>
</dbReference>
<dbReference type="EMBL" id="JAYGHG010000042">
    <property type="protein sequence ID" value="MEA5583392.1"/>
    <property type="molecule type" value="Genomic_DNA"/>
</dbReference>
<dbReference type="SUPFAM" id="SSF51735">
    <property type="entry name" value="NAD(P)-binding Rossmann-fold domains"/>
    <property type="match status" value="1"/>
</dbReference>
<dbReference type="CDD" id="cd00401">
    <property type="entry name" value="SAHH"/>
    <property type="match status" value="1"/>
</dbReference>
<comment type="function">
    <text evidence="4">May play a key role in the regulation of the intracellular concentration of adenosylhomocysteine.</text>
</comment>
<comment type="pathway">
    <text evidence="4 5">Amino-acid biosynthesis; L-homocysteine biosynthesis; L-homocysteine from S-adenosyl-L-homocysteine: step 1/1.</text>
</comment>
<evidence type="ECO:0000313" key="9">
    <source>
        <dbReference type="Proteomes" id="UP001302120"/>
    </source>
</evidence>
<dbReference type="RefSeq" id="WP_323197692.1">
    <property type="nucleotide sequence ID" value="NZ_JAYGHG010000042.1"/>
</dbReference>
<dbReference type="InterPro" id="IPR036291">
    <property type="entry name" value="NAD(P)-bd_dom_sf"/>
</dbReference>
<sequence>MTATTPRLKHEVKDLALAPLGRQRIDWAGREMPVLKQIRDRFEKEKPFAGLRLVACSHVTTETAHLAIALKAGGADAILIASNPLSTQDDVAASLVADHEISVFAQKGEDNATYNRHVQIALDHRPNIIIDDGSDVVAELVQNRQHQIADLIGSTEETTTGIVRLRAMFNDGVLTFPAMNVNDADTKHFFDNRYGTGQSTLDGIIRATNILLAGKNVVVVGYGWCGKGTALRARGMGANVTVTEIDPIKAIEAVMDGFRVMPMAEAASIGDIFITVTGNKHVIRGEHFDSMKDGAIVCNSGHFDLELDLKYLAANAKEVKEVRPFTEEYKLTSGKSVVVLGQGRLINLAAAEGHPSAVMDMSFANQALAVEYLVKNKGNLAPGMHSIPVEVDQEIARLKLQAMGIFIDSLTKDQIEYINSWTSGT</sequence>
<dbReference type="PANTHER" id="PTHR23420:SF0">
    <property type="entry name" value="ADENOSYLHOMOCYSTEINASE"/>
    <property type="match status" value="1"/>
</dbReference>
<protein>
    <recommendedName>
        <fullName evidence="4">Adenosylhomocysteinase</fullName>
        <ecNumber evidence="4">3.13.2.1</ecNumber>
    </recommendedName>
    <alternativeName>
        <fullName evidence="4">S-adenosyl-L-homocysteine hydrolase</fullName>
        <shortName evidence="4">AdoHcyase</shortName>
    </alternativeName>
</protein>
<comment type="subcellular location">
    <subcellularLocation>
        <location evidence="4">Cytoplasm</location>
    </subcellularLocation>
</comment>
<comment type="cofactor">
    <cofactor evidence="4 5">
        <name>NAD(+)</name>
        <dbReference type="ChEBI" id="CHEBI:57540"/>
    </cofactor>
    <text evidence="4 5">Binds 1 NAD(+) per subunit.</text>
</comment>
<dbReference type="Pfam" id="PF00670">
    <property type="entry name" value="AdoHcyase_NAD"/>
    <property type="match status" value="1"/>
</dbReference>
<keyword evidence="9" id="KW-1185">Reference proteome</keyword>
<feature type="binding site" evidence="4">
    <location>
        <position position="132"/>
    </location>
    <ligand>
        <name>substrate</name>
    </ligand>
</feature>
<dbReference type="SMART" id="SM00997">
    <property type="entry name" value="AdoHcyase_NAD"/>
    <property type="match status" value="1"/>
</dbReference>
<dbReference type="Pfam" id="PF05221">
    <property type="entry name" value="AdoHcyase"/>
    <property type="match status" value="2"/>
</dbReference>